<evidence type="ECO:0000313" key="2">
    <source>
        <dbReference type="Proteomes" id="UP000707352"/>
    </source>
</evidence>
<comment type="caution">
    <text evidence="1">The sequence shown here is derived from an EMBL/GenBank/DDBJ whole genome shotgun (WGS) entry which is preliminary data.</text>
</comment>
<proteinExistence type="predicted"/>
<evidence type="ECO:0000313" key="1">
    <source>
        <dbReference type="EMBL" id="NIX75399.1"/>
    </source>
</evidence>
<dbReference type="RefSeq" id="WP_167671285.1">
    <property type="nucleotide sequence ID" value="NZ_JAATJS010000001.1"/>
</dbReference>
<name>A0ABX0V6D2_9HYPH</name>
<protein>
    <submittedName>
        <fullName evidence="1">ArsR family transcriptional regulator</fullName>
    </submittedName>
</protein>
<dbReference type="EMBL" id="JAATJS010000001">
    <property type="protein sequence ID" value="NIX75399.1"/>
    <property type="molecule type" value="Genomic_DNA"/>
</dbReference>
<gene>
    <name evidence="1" type="ORF">HB375_02075</name>
</gene>
<keyword evidence="2" id="KW-1185">Reference proteome</keyword>
<sequence>MSLVDVLAKDRRLALLRFLSEADGYSLNASVLTTALSAVAHRVYRDTIEADLVLLEQHQLVTLERMPLPSGELICATLTALGMDVTNGRPHPVVARPTPKG</sequence>
<dbReference type="Proteomes" id="UP000707352">
    <property type="component" value="Unassembled WGS sequence"/>
</dbReference>
<reference evidence="1 2" key="1">
    <citation type="submission" date="2020-03" db="EMBL/GenBank/DDBJ databases">
        <title>The genome sequence of Microvirga sp. c23x22.</title>
        <authorList>
            <person name="Zhang X."/>
        </authorList>
    </citation>
    <scope>NUCLEOTIDE SEQUENCE [LARGE SCALE GENOMIC DNA]</scope>
    <source>
        <strain evidence="2">c23x22</strain>
    </source>
</reference>
<accession>A0ABX0V6D2</accession>
<organism evidence="1 2">
    <name type="scientific">Microvirga terricola</name>
    <dbReference type="NCBI Taxonomy" id="2719797"/>
    <lineage>
        <taxon>Bacteria</taxon>
        <taxon>Pseudomonadati</taxon>
        <taxon>Pseudomonadota</taxon>
        <taxon>Alphaproteobacteria</taxon>
        <taxon>Hyphomicrobiales</taxon>
        <taxon>Methylobacteriaceae</taxon>
        <taxon>Microvirga</taxon>
    </lineage>
</organism>